<gene>
    <name evidence="1" type="ORF">EI427_19425</name>
</gene>
<evidence type="ECO:0000313" key="1">
    <source>
        <dbReference type="EMBL" id="AZQ64302.1"/>
    </source>
</evidence>
<dbReference type="KEGG" id="fll:EI427_19425"/>
<dbReference type="RefSeq" id="WP_126617854.1">
    <property type="nucleotide sequence ID" value="NZ_CP034562.1"/>
</dbReference>
<evidence type="ECO:0000313" key="2">
    <source>
        <dbReference type="Proteomes" id="UP000267268"/>
    </source>
</evidence>
<accession>A0A3S9P8C1</accession>
<sequence length="63" mass="7646">MSRYSCEDNTIQFLNDTLIMDLFKKVFFYFMTIESRERAVSLVDHLNKKEAKYVYFASQYINE</sequence>
<keyword evidence="2" id="KW-1185">Reference proteome</keyword>
<organism evidence="1 2">
    <name type="scientific">Flammeovirga pectinis</name>
    <dbReference type="NCBI Taxonomy" id="2494373"/>
    <lineage>
        <taxon>Bacteria</taxon>
        <taxon>Pseudomonadati</taxon>
        <taxon>Bacteroidota</taxon>
        <taxon>Cytophagia</taxon>
        <taxon>Cytophagales</taxon>
        <taxon>Flammeovirgaceae</taxon>
        <taxon>Flammeovirga</taxon>
    </lineage>
</organism>
<dbReference type="Proteomes" id="UP000267268">
    <property type="component" value="Chromosome 1"/>
</dbReference>
<name>A0A3S9P8C1_9BACT</name>
<proteinExistence type="predicted"/>
<protein>
    <submittedName>
        <fullName evidence="1">Uncharacterized protein</fullName>
    </submittedName>
</protein>
<dbReference type="AlphaFoldDB" id="A0A3S9P8C1"/>
<reference evidence="1 2" key="1">
    <citation type="submission" date="2018-12" db="EMBL/GenBank/DDBJ databases">
        <title>Flammeovirga pectinis sp. nov., isolated from the gut of the Korean scallop, Patinopecten yessoensis.</title>
        <authorList>
            <person name="Bae J.-W."/>
            <person name="Jeong Y.-S."/>
            <person name="Kang W."/>
        </authorList>
    </citation>
    <scope>NUCLEOTIDE SEQUENCE [LARGE SCALE GENOMIC DNA]</scope>
    <source>
        <strain evidence="1 2">L12M1</strain>
    </source>
</reference>
<dbReference type="EMBL" id="CP034562">
    <property type="protein sequence ID" value="AZQ64302.1"/>
    <property type="molecule type" value="Genomic_DNA"/>
</dbReference>